<dbReference type="EMBL" id="ABYI02000004">
    <property type="protein sequence ID" value="EEG75806.1"/>
    <property type="molecule type" value="Genomic_DNA"/>
</dbReference>
<proteinExistence type="predicted"/>
<dbReference type="HOGENOM" id="CLU_2933122_0_0_9"/>
<reference evidence="2" key="2">
    <citation type="submission" date="2013-06" db="EMBL/GenBank/DDBJ databases">
        <title>Draft genome sequence of Clostridium hylemonae (DSM 15053).</title>
        <authorList>
            <person name="Sudarsanam P."/>
            <person name="Ley R."/>
            <person name="Guruge J."/>
            <person name="Turnbaugh P.J."/>
            <person name="Mahowald M."/>
            <person name="Liep D."/>
            <person name="Gordon J."/>
        </authorList>
    </citation>
    <scope>NUCLEOTIDE SEQUENCE</scope>
    <source>
        <strain evidence="2">DSM 15053</strain>
    </source>
</reference>
<comment type="caution">
    <text evidence="2">The sequence shown here is derived from an EMBL/GenBank/DDBJ whole genome shotgun (WGS) entry which is preliminary data.</text>
</comment>
<feature type="region of interest" description="Disordered" evidence="1">
    <location>
        <begin position="1"/>
        <end position="28"/>
    </location>
</feature>
<dbReference type="Proteomes" id="UP000004893">
    <property type="component" value="Unassembled WGS sequence"/>
</dbReference>
<accession>C0BW99</accession>
<organism evidence="2 3">
    <name type="scientific">[Clostridium] hylemonae DSM 15053</name>
    <dbReference type="NCBI Taxonomy" id="553973"/>
    <lineage>
        <taxon>Bacteria</taxon>
        <taxon>Bacillati</taxon>
        <taxon>Bacillota</taxon>
        <taxon>Clostridia</taxon>
        <taxon>Lachnospirales</taxon>
        <taxon>Lachnospiraceae</taxon>
    </lineage>
</organism>
<dbReference type="AlphaFoldDB" id="C0BW99"/>
<keyword evidence="3" id="KW-1185">Reference proteome</keyword>
<gene>
    <name evidence="2" type="ORF">CLOHYLEM_04086</name>
</gene>
<evidence type="ECO:0000313" key="2">
    <source>
        <dbReference type="EMBL" id="EEG75806.1"/>
    </source>
</evidence>
<evidence type="ECO:0000256" key="1">
    <source>
        <dbReference type="SAM" id="MobiDB-lite"/>
    </source>
</evidence>
<protein>
    <submittedName>
        <fullName evidence="2">Uncharacterized protein</fullName>
    </submittedName>
</protein>
<evidence type="ECO:0000313" key="3">
    <source>
        <dbReference type="Proteomes" id="UP000004893"/>
    </source>
</evidence>
<dbReference type="STRING" id="553973.CLOHYLEM_04086"/>
<reference evidence="2" key="1">
    <citation type="submission" date="2009-02" db="EMBL/GenBank/DDBJ databases">
        <authorList>
            <person name="Fulton L."/>
            <person name="Clifton S."/>
            <person name="Fulton B."/>
            <person name="Xu J."/>
            <person name="Minx P."/>
            <person name="Pepin K.H."/>
            <person name="Johnson M."/>
            <person name="Bhonagiri V."/>
            <person name="Nash W.E."/>
            <person name="Mardis E.R."/>
            <person name="Wilson R.K."/>
        </authorList>
    </citation>
    <scope>NUCLEOTIDE SEQUENCE [LARGE SCALE GENOMIC DNA]</scope>
    <source>
        <strain evidence="2">DSM 15053</strain>
    </source>
</reference>
<sequence>MNNHTEDNSSIFPSQDLPARESNHTKKLNNNKGILSIVSAFQFFYLHVCSTGTVRQIQGV</sequence>
<name>C0BW99_9FIRM</name>